<keyword evidence="2" id="KW-0812">Transmembrane</keyword>
<feature type="region of interest" description="Disordered" evidence="1">
    <location>
        <begin position="36"/>
        <end position="102"/>
    </location>
</feature>
<evidence type="ECO:0000313" key="4">
    <source>
        <dbReference type="Proteomes" id="UP000745577"/>
    </source>
</evidence>
<keyword evidence="2" id="KW-0472">Membrane</keyword>
<feature type="compositionally biased region" description="Basic and acidic residues" evidence="1">
    <location>
        <begin position="53"/>
        <end position="64"/>
    </location>
</feature>
<dbReference type="EMBL" id="JAGQLL010000008">
    <property type="protein sequence ID" value="MCA9379723.1"/>
    <property type="molecule type" value="Genomic_DNA"/>
</dbReference>
<keyword evidence="2" id="KW-1133">Transmembrane helix</keyword>
<proteinExistence type="predicted"/>
<feature type="transmembrane region" description="Helical" evidence="2">
    <location>
        <begin position="7"/>
        <end position="28"/>
    </location>
</feature>
<evidence type="ECO:0000256" key="2">
    <source>
        <dbReference type="SAM" id="Phobius"/>
    </source>
</evidence>
<dbReference type="AlphaFoldDB" id="A0A955IDN1"/>
<reference evidence="3" key="2">
    <citation type="journal article" date="2021" name="Microbiome">
        <title>Successional dynamics and alternative stable states in a saline activated sludge microbial community over 9 years.</title>
        <authorList>
            <person name="Wang Y."/>
            <person name="Ye J."/>
            <person name="Ju F."/>
            <person name="Liu L."/>
            <person name="Boyd J.A."/>
            <person name="Deng Y."/>
            <person name="Parks D.H."/>
            <person name="Jiang X."/>
            <person name="Yin X."/>
            <person name="Woodcroft B.J."/>
            <person name="Tyson G.W."/>
            <person name="Hugenholtz P."/>
            <person name="Polz M.F."/>
            <person name="Zhang T."/>
        </authorList>
    </citation>
    <scope>NUCLEOTIDE SEQUENCE</scope>
    <source>
        <strain evidence="3">HKST-UBA15</strain>
    </source>
</reference>
<name>A0A955IDN1_9BACT</name>
<comment type="caution">
    <text evidence="3">The sequence shown here is derived from an EMBL/GenBank/DDBJ whole genome shotgun (WGS) entry which is preliminary data.</text>
</comment>
<accession>A0A955IDN1</accession>
<feature type="transmembrane region" description="Helical" evidence="2">
    <location>
        <begin position="112"/>
        <end position="129"/>
    </location>
</feature>
<feature type="compositionally biased region" description="Pro residues" evidence="1">
    <location>
        <begin position="65"/>
        <end position="80"/>
    </location>
</feature>
<evidence type="ECO:0000313" key="3">
    <source>
        <dbReference type="EMBL" id="MCA9379723.1"/>
    </source>
</evidence>
<sequence>MDKNKKAIVGTIFAITSLLAGLSIYVSWELRRDLAPGDTSADISTPVPSTLEPTKDLDKKKEPTKVPPTKVPPTKVPPTTAPVVTRPAGGGVVATPVPSGPLPSTALVNDRADALILGTLLMMTGIILYKKYFSFGNKNQA</sequence>
<dbReference type="Proteomes" id="UP000745577">
    <property type="component" value="Unassembled WGS sequence"/>
</dbReference>
<gene>
    <name evidence="3" type="ORF">KC675_00940</name>
</gene>
<protein>
    <submittedName>
        <fullName evidence="3">Uncharacterized protein</fullName>
    </submittedName>
</protein>
<feature type="compositionally biased region" description="Polar residues" evidence="1">
    <location>
        <begin position="41"/>
        <end position="52"/>
    </location>
</feature>
<evidence type="ECO:0000256" key="1">
    <source>
        <dbReference type="SAM" id="MobiDB-lite"/>
    </source>
</evidence>
<reference evidence="3" key="1">
    <citation type="submission" date="2020-04" db="EMBL/GenBank/DDBJ databases">
        <authorList>
            <person name="Zhang T."/>
        </authorList>
    </citation>
    <scope>NUCLEOTIDE SEQUENCE</scope>
    <source>
        <strain evidence="3">HKST-UBA15</strain>
    </source>
</reference>
<organism evidence="3 4">
    <name type="scientific">Candidatus Dojkabacteria bacterium</name>
    <dbReference type="NCBI Taxonomy" id="2099670"/>
    <lineage>
        <taxon>Bacteria</taxon>
        <taxon>Candidatus Dojkabacteria</taxon>
    </lineage>
</organism>